<protein>
    <submittedName>
        <fullName evidence="2">Uncharacterized protein</fullName>
    </submittedName>
</protein>
<evidence type="ECO:0000313" key="2">
    <source>
        <dbReference type="EnsemblMetazoa" id="Aqu2.1.17675_001"/>
    </source>
</evidence>
<dbReference type="InParanoid" id="A0A1X7TRA3"/>
<reference evidence="2" key="1">
    <citation type="submission" date="2017-05" db="UniProtKB">
        <authorList>
            <consortium name="EnsemblMetazoa"/>
        </authorList>
    </citation>
    <scope>IDENTIFICATION</scope>
</reference>
<feature type="region of interest" description="Disordered" evidence="1">
    <location>
        <begin position="182"/>
        <end position="203"/>
    </location>
</feature>
<name>A0A1X7TRA3_AMPQE</name>
<organism evidence="2">
    <name type="scientific">Amphimedon queenslandica</name>
    <name type="common">Sponge</name>
    <dbReference type="NCBI Taxonomy" id="400682"/>
    <lineage>
        <taxon>Eukaryota</taxon>
        <taxon>Metazoa</taxon>
        <taxon>Porifera</taxon>
        <taxon>Demospongiae</taxon>
        <taxon>Heteroscleromorpha</taxon>
        <taxon>Haplosclerida</taxon>
        <taxon>Niphatidae</taxon>
        <taxon>Amphimedon</taxon>
    </lineage>
</organism>
<accession>A0A1X7TRA3</accession>
<dbReference type="EnsemblMetazoa" id="Aqu2.1.17675_001">
    <property type="protein sequence ID" value="Aqu2.1.17675_001"/>
    <property type="gene ID" value="Aqu2.1.17675"/>
</dbReference>
<evidence type="ECO:0000256" key="1">
    <source>
        <dbReference type="SAM" id="MobiDB-lite"/>
    </source>
</evidence>
<sequence>MDSGKQYFLNIEEEEEGRFARVSNWLDQQVEAGKIELKGHCRIKSDEIKKCELPQTWDREYDFSRTAGAVLRLALLKIRRFVVAVEINADNLLASDEEEAKEVCDNHQKLFSRKYFISILSAEPPNKFVKKRNVDREMIVVNYPYGVVWRIKTALQIQTDTQKILQGIPCVIVKRYNSRTKGEPKLIDYPYPPPSPAPMSEKDKKEFDEFIESFEKMGKSSKN</sequence>
<dbReference type="AlphaFoldDB" id="A0A1X7TRA3"/>
<proteinExistence type="predicted"/>